<proteinExistence type="predicted"/>
<dbReference type="Proteomes" id="UP000226338">
    <property type="component" value="Segment"/>
</dbReference>
<gene>
    <name evidence="1" type="ORF">BMBtpLA3_42</name>
</gene>
<organism evidence="1 2">
    <name type="scientific">Bacillus phage BMBtpLA3</name>
    <dbReference type="NCBI Taxonomy" id="1868824"/>
    <lineage>
        <taxon>Viruses</taxon>
        <taxon>Duplodnaviria</taxon>
        <taxon>Heunggongvirae</taxon>
        <taxon>Uroviricota</taxon>
        <taxon>Caudoviricetes</taxon>
        <taxon>Lwoffvirus</taxon>
        <taxon>Lwoffvirus TP21</taxon>
    </lineage>
</organism>
<dbReference type="EMBL" id="KX190834">
    <property type="protein sequence ID" value="ANT40077.1"/>
    <property type="molecule type" value="Genomic_DNA"/>
</dbReference>
<evidence type="ECO:0000313" key="1">
    <source>
        <dbReference type="EMBL" id="ANT40077.1"/>
    </source>
</evidence>
<name>A0A1B1P7J7_9CAUD</name>
<evidence type="ECO:0000313" key="2">
    <source>
        <dbReference type="Proteomes" id="UP000226338"/>
    </source>
</evidence>
<accession>A0A1B1P7J7</accession>
<sequence>MSYWERLKRVAELAKRSPEEVDKIIMLNGAQKGNFFDVLAQLEKEVGL</sequence>
<protein>
    <submittedName>
        <fullName evidence="1">Uncharacterized protein</fullName>
    </submittedName>
</protein>
<reference evidence="1 2" key="1">
    <citation type="submission" date="2016-05" db="EMBL/GenBank/DDBJ databases">
        <title>Undiscovered low abundance phages are ubiquitous in bacterial genomes.</title>
        <authorList>
            <person name="Dong Z."/>
            <person name="Liu H."/>
            <person name="Zheng J."/>
            <person name="Peng D."/>
        </authorList>
    </citation>
    <scope>NUCLEOTIDE SEQUENCE [LARGE SCALE GENOMIC DNA]</scope>
</reference>